<dbReference type="Pfam" id="PF21347">
    <property type="entry name" value="DUF3108_like"/>
    <property type="match status" value="1"/>
</dbReference>
<reference evidence="3 4" key="1">
    <citation type="submission" date="2023-03" db="EMBL/GenBank/DDBJ databases">
        <title>Muricauda XX sp. nov. and Muricauda XXX sp. nov., two novel species isolated from Okinawa Trough.</title>
        <authorList>
            <person name="Cao W."/>
            <person name="Deng X."/>
        </authorList>
    </citation>
    <scope>NUCLEOTIDE SEQUENCE [LARGE SCALE GENOMIC DNA]</scope>
    <source>
        <strain evidence="3 4">334s03</strain>
    </source>
</reference>
<keyword evidence="1" id="KW-0732">Signal</keyword>
<dbReference type="Gene3D" id="2.40.360.20">
    <property type="match status" value="1"/>
</dbReference>
<name>A0ABT5Y4N3_9FLAO</name>
<keyword evidence="4" id="KW-1185">Reference proteome</keyword>
<feature type="chain" id="PRO_5045564677" description="DUF3108 domain-containing protein" evidence="1">
    <location>
        <begin position="21"/>
        <end position="230"/>
    </location>
</feature>
<dbReference type="RefSeq" id="WP_275617099.1">
    <property type="nucleotide sequence ID" value="NZ_JARFVB010000017.1"/>
</dbReference>
<proteinExistence type="predicted"/>
<dbReference type="InterPro" id="IPR049279">
    <property type="entry name" value="DUF3108-like"/>
</dbReference>
<sequence>MKRYFLLLLLAVLAAPNSQAQSACSTYYLLADGANLQYTNYDRKGKEDGQINYSVTNVEGSGDNVSATMMMEMVDKKGNTYTSDYEITCDGNVVKIDFKSLMNEQMLSQMGDVEMDISGTDVELPNNLSVGQELPDANISVKMKMGGAINMNTNVETINRKVEKQESITTPAGTFDCYVIYSETKTKMMMANSTFPSRTWLAEGVGMVKQESYNKNGKLVGSMVLTQLSK</sequence>
<feature type="signal peptide" evidence="1">
    <location>
        <begin position="1"/>
        <end position="20"/>
    </location>
</feature>
<evidence type="ECO:0000256" key="1">
    <source>
        <dbReference type="SAM" id="SignalP"/>
    </source>
</evidence>
<dbReference type="EMBL" id="JARFVB010000017">
    <property type="protein sequence ID" value="MDF0717972.1"/>
    <property type="molecule type" value="Genomic_DNA"/>
</dbReference>
<protein>
    <recommendedName>
        <fullName evidence="2">DUF3108 domain-containing protein</fullName>
    </recommendedName>
</protein>
<evidence type="ECO:0000313" key="3">
    <source>
        <dbReference type="EMBL" id="MDF0717972.1"/>
    </source>
</evidence>
<dbReference type="Proteomes" id="UP001221366">
    <property type="component" value="Unassembled WGS sequence"/>
</dbReference>
<gene>
    <name evidence="3" type="ORF">PY092_17545</name>
</gene>
<evidence type="ECO:0000313" key="4">
    <source>
        <dbReference type="Proteomes" id="UP001221366"/>
    </source>
</evidence>
<comment type="caution">
    <text evidence="3">The sequence shown here is derived from an EMBL/GenBank/DDBJ whole genome shotgun (WGS) entry which is preliminary data.</text>
</comment>
<feature type="domain" description="DUF3108" evidence="2">
    <location>
        <begin position="32"/>
        <end position="225"/>
    </location>
</feature>
<organism evidence="3 4">
    <name type="scientific">Flagellimonas yonaguniensis</name>
    <dbReference type="NCBI Taxonomy" id="3031325"/>
    <lineage>
        <taxon>Bacteria</taxon>
        <taxon>Pseudomonadati</taxon>
        <taxon>Bacteroidota</taxon>
        <taxon>Flavobacteriia</taxon>
        <taxon>Flavobacteriales</taxon>
        <taxon>Flavobacteriaceae</taxon>
        <taxon>Flagellimonas</taxon>
    </lineage>
</organism>
<evidence type="ECO:0000259" key="2">
    <source>
        <dbReference type="Pfam" id="PF21347"/>
    </source>
</evidence>
<accession>A0ABT5Y4N3</accession>